<dbReference type="InterPro" id="IPR029787">
    <property type="entry name" value="Nucleotide_cyclase"/>
</dbReference>
<dbReference type="NCBIfam" id="TIGR00254">
    <property type="entry name" value="GGDEF"/>
    <property type="match status" value="1"/>
</dbReference>
<evidence type="ECO:0000259" key="2">
    <source>
        <dbReference type="PROSITE" id="PS50887"/>
    </source>
</evidence>
<evidence type="ECO:0000313" key="4">
    <source>
        <dbReference type="Proteomes" id="UP000254331"/>
    </source>
</evidence>
<gene>
    <name evidence="3" type="primary">ydaM</name>
    <name evidence="3" type="ORF">NCTC10376_01893</name>
</gene>
<dbReference type="PROSITE" id="PS50113">
    <property type="entry name" value="PAC"/>
    <property type="match status" value="1"/>
</dbReference>
<dbReference type="GO" id="GO:0052621">
    <property type="term" value="F:diguanylate cyclase activity"/>
    <property type="evidence" value="ECO:0007669"/>
    <property type="project" value="UniProtKB-EC"/>
</dbReference>
<dbReference type="InterPro" id="IPR000700">
    <property type="entry name" value="PAS-assoc_C"/>
</dbReference>
<dbReference type="SMART" id="SM00267">
    <property type="entry name" value="GGDEF"/>
    <property type="match status" value="1"/>
</dbReference>
<dbReference type="OrthoDB" id="9812260at2"/>
<keyword evidence="3" id="KW-0808">Transferase</keyword>
<dbReference type="SUPFAM" id="SSF55073">
    <property type="entry name" value="Nucleotide cyclase"/>
    <property type="match status" value="1"/>
</dbReference>
<dbReference type="Pfam" id="PF00990">
    <property type="entry name" value="GGDEF"/>
    <property type="match status" value="1"/>
</dbReference>
<accession>A0A379F8R8</accession>
<name>A0A379F8R8_PROVU</name>
<feature type="domain" description="GGDEF" evidence="2">
    <location>
        <begin position="166"/>
        <end position="302"/>
    </location>
</feature>
<dbReference type="PANTHER" id="PTHR46663">
    <property type="entry name" value="DIGUANYLATE CYCLASE DGCT-RELATED"/>
    <property type="match status" value="1"/>
</dbReference>
<proteinExistence type="predicted"/>
<dbReference type="PANTHER" id="PTHR46663:SF2">
    <property type="entry name" value="GGDEF DOMAIN-CONTAINING PROTEIN"/>
    <property type="match status" value="1"/>
</dbReference>
<keyword evidence="3" id="KW-0548">Nucleotidyltransferase</keyword>
<dbReference type="InterPro" id="IPR035965">
    <property type="entry name" value="PAS-like_dom_sf"/>
</dbReference>
<dbReference type="Pfam" id="PF13426">
    <property type="entry name" value="PAS_9"/>
    <property type="match status" value="1"/>
</dbReference>
<reference evidence="3 4" key="1">
    <citation type="submission" date="2018-06" db="EMBL/GenBank/DDBJ databases">
        <authorList>
            <consortium name="Pathogen Informatics"/>
            <person name="Doyle S."/>
        </authorList>
    </citation>
    <scope>NUCLEOTIDE SEQUENCE [LARGE SCALE GENOMIC DNA]</scope>
    <source>
        <strain evidence="3 4">NCTC10376</strain>
    </source>
</reference>
<dbReference type="GeneID" id="93392555"/>
<sequence length="303" mass="34735">MNEMIFNDDNSKCLLIKQFTNNVFMMLVTDINGVIVYANEKYCEFNNVHFENIKDKKYNLFYLIDENQINYCVNGNNDNKGVYRLEAKRNNESQQDVWEDISIIPVFDKDNLISHYVFISLDITDKVELRNELFSKSYIDSLTGISNRLSIVEKIENERLNISHPSSFCLGIIDCDKFKAINDQFGHHAGDKVLCEISKRLSQLENSEVYCGRLGGDEFAVLFPNGLRSCSVILLEIIESLWKSMEKPININSDYMLTPSISLGIAEYPKDGKTLSELLKSADETLYSIKEMGGNKYGFYSGF</sequence>
<dbReference type="Gene3D" id="3.30.70.270">
    <property type="match status" value="1"/>
</dbReference>
<dbReference type="InterPro" id="IPR043128">
    <property type="entry name" value="Rev_trsase/Diguanyl_cyclase"/>
</dbReference>
<dbReference type="EC" id="2.7.7.65" evidence="3"/>
<dbReference type="Proteomes" id="UP000254331">
    <property type="component" value="Unassembled WGS sequence"/>
</dbReference>
<evidence type="ECO:0000259" key="1">
    <source>
        <dbReference type="PROSITE" id="PS50113"/>
    </source>
</evidence>
<protein>
    <submittedName>
        <fullName evidence="3">Signaling protein</fullName>
        <ecNumber evidence="3">2.7.7.65</ecNumber>
    </submittedName>
</protein>
<evidence type="ECO:0000313" key="3">
    <source>
        <dbReference type="EMBL" id="SUC16010.1"/>
    </source>
</evidence>
<dbReference type="PROSITE" id="PS50887">
    <property type="entry name" value="GGDEF"/>
    <property type="match status" value="1"/>
</dbReference>
<feature type="domain" description="PAC" evidence="1">
    <location>
        <begin position="83"/>
        <end position="135"/>
    </location>
</feature>
<dbReference type="InterPro" id="IPR052163">
    <property type="entry name" value="DGC-Regulatory_Protein"/>
</dbReference>
<dbReference type="RefSeq" id="WP_036933475.1">
    <property type="nucleotide sequence ID" value="NZ_CABMNT010000005.1"/>
</dbReference>
<dbReference type="InterPro" id="IPR000014">
    <property type="entry name" value="PAS"/>
</dbReference>
<dbReference type="Gene3D" id="3.30.450.20">
    <property type="entry name" value="PAS domain"/>
    <property type="match status" value="1"/>
</dbReference>
<organism evidence="3 4">
    <name type="scientific">Proteus vulgaris</name>
    <dbReference type="NCBI Taxonomy" id="585"/>
    <lineage>
        <taxon>Bacteria</taxon>
        <taxon>Pseudomonadati</taxon>
        <taxon>Pseudomonadota</taxon>
        <taxon>Gammaproteobacteria</taxon>
        <taxon>Enterobacterales</taxon>
        <taxon>Morganellaceae</taxon>
        <taxon>Proteus</taxon>
    </lineage>
</organism>
<dbReference type="SUPFAM" id="SSF55785">
    <property type="entry name" value="PYP-like sensor domain (PAS domain)"/>
    <property type="match status" value="1"/>
</dbReference>
<dbReference type="InterPro" id="IPR000160">
    <property type="entry name" value="GGDEF_dom"/>
</dbReference>
<dbReference type="EMBL" id="UGTW01000001">
    <property type="protein sequence ID" value="SUC16010.1"/>
    <property type="molecule type" value="Genomic_DNA"/>
</dbReference>
<dbReference type="AlphaFoldDB" id="A0A379F8R8"/>
<dbReference type="CDD" id="cd01949">
    <property type="entry name" value="GGDEF"/>
    <property type="match status" value="1"/>
</dbReference>